<dbReference type="SUPFAM" id="SSF57959">
    <property type="entry name" value="Leucine zipper domain"/>
    <property type="match status" value="1"/>
</dbReference>
<gene>
    <name evidence="5" type="ORF">CH063_14420</name>
</gene>
<protein>
    <recommendedName>
        <fullName evidence="4">BZIP domain-containing protein</fullName>
    </recommendedName>
</protein>
<comment type="subcellular location">
    <subcellularLocation>
        <location evidence="1">Nucleus</location>
    </subcellularLocation>
</comment>
<keyword evidence="2" id="KW-0539">Nucleus</keyword>
<dbReference type="HOGENOM" id="CLU_915304_0_0_1"/>
<sequence length="304" mass="33509">MPSSATKRTSGQKNQNHPPAPDEDKGAAHMSEQERKRLRNRLSQQAFRRRQAERIRELSSRVNADQKSDSERIEALQRENRQLRTQLVEVQAKMARLMATLQGLNDSVSQTLDDTAAGGRDGECIYRANDDDDDDEDDAGKPSAEPSPSPSRPEYERGNGPHASSLPASAASSSSSYAPMELEAFDASLLEFDPSLPMPSVTEPLEDDLSSSELINVAGTSPLYAQIPNIWSFEYQTGIEPYMTAMAATQESSTMLRKDWALSNSPFSDHIQLLQRLLKDKLRASGFALDGQQLSSSASSSMQR</sequence>
<dbReference type="PANTHER" id="PTHR40621">
    <property type="entry name" value="TRANSCRIPTION FACTOR KAPC-RELATED"/>
    <property type="match status" value="1"/>
</dbReference>
<dbReference type="PROSITE" id="PS00036">
    <property type="entry name" value="BZIP_BASIC"/>
    <property type="match status" value="1"/>
</dbReference>
<dbReference type="InterPro" id="IPR046347">
    <property type="entry name" value="bZIP_sf"/>
</dbReference>
<reference evidence="6" key="1">
    <citation type="journal article" date="2012" name="Nat. Genet.">
        <title>Lifestyle transitions in plant pathogenic Colletotrichum fungi deciphered by genome and transcriptome analyses.</title>
        <authorList>
            <person name="O'Connell R.J."/>
            <person name="Thon M.R."/>
            <person name="Hacquard S."/>
            <person name="Amyotte S.G."/>
            <person name="Kleemann J."/>
            <person name="Torres M.F."/>
            <person name="Damm U."/>
            <person name="Buiate E.A."/>
            <person name="Epstein L."/>
            <person name="Alkan N."/>
            <person name="Altmueller J."/>
            <person name="Alvarado-Balderrama L."/>
            <person name="Bauser C.A."/>
            <person name="Becker C."/>
            <person name="Birren B.W."/>
            <person name="Chen Z."/>
            <person name="Choi J."/>
            <person name="Crouch J.A."/>
            <person name="Duvick J.P."/>
            <person name="Farman M.A."/>
            <person name="Gan P."/>
            <person name="Heiman D."/>
            <person name="Henrissat B."/>
            <person name="Howard R.J."/>
            <person name="Kabbage M."/>
            <person name="Koch C."/>
            <person name="Kracher B."/>
            <person name="Kubo Y."/>
            <person name="Law A.D."/>
            <person name="Lebrun M.-H."/>
            <person name="Lee Y.-H."/>
            <person name="Miyara I."/>
            <person name="Moore N."/>
            <person name="Neumann U."/>
            <person name="Nordstroem K."/>
            <person name="Panaccione D.G."/>
            <person name="Panstruga R."/>
            <person name="Place M."/>
            <person name="Proctor R.H."/>
            <person name="Prusky D."/>
            <person name="Rech G."/>
            <person name="Reinhardt R."/>
            <person name="Rollins J.A."/>
            <person name="Rounsley S."/>
            <person name="Schardl C.L."/>
            <person name="Schwartz D.C."/>
            <person name="Shenoy N."/>
            <person name="Shirasu K."/>
            <person name="Sikhakolli U.R."/>
            <person name="Stueber K."/>
            <person name="Sukno S.A."/>
            <person name="Sweigard J.A."/>
            <person name="Takano Y."/>
            <person name="Takahara H."/>
            <person name="Trail F."/>
            <person name="van der Does H.C."/>
            <person name="Voll L.M."/>
            <person name="Will I."/>
            <person name="Young S."/>
            <person name="Zeng Q."/>
            <person name="Zhang J."/>
            <person name="Zhou S."/>
            <person name="Dickman M.B."/>
            <person name="Schulze-Lefert P."/>
            <person name="Ver Loren van Themaat E."/>
            <person name="Ma L.-J."/>
            <person name="Vaillancourt L.J."/>
        </authorList>
    </citation>
    <scope>NUCLEOTIDE SEQUENCE [LARGE SCALE GENOMIC DNA]</scope>
    <source>
        <strain evidence="6">IMI 349063</strain>
    </source>
</reference>
<dbReference type="EMBL" id="CACQ02007606">
    <property type="protein sequence ID" value="CCF45289.1"/>
    <property type="molecule type" value="Genomic_DNA"/>
</dbReference>
<dbReference type="PANTHER" id="PTHR40621:SF10">
    <property type="entry name" value="BZIP DOMAIN-CONTAINING PROTEIN"/>
    <property type="match status" value="1"/>
</dbReference>
<evidence type="ECO:0000256" key="2">
    <source>
        <dbReference type="ARBA" id="ARBA00023242"/>
    </source>
</evidence>
<dbReference type="InterPro" id="IPR050936">
    <property type="entry name" value="AP-1-like"/>
</dbReference>
<evidence type="ECO:0000256" key="1">
    <source>
        <dbReference type="ARBA" id="ARBA00004123"/>
    </source>
</evidence>
<dbReference type="eggNOG" id="ENOG502SMID">
    <property type="taxonomic scope" value="Eukaryota"/>
</dbReference>
<proteinExistence type="predicted"/>
<feature type="region of interest" description="Disordered" evidence="3">
    <location>
        <begin position="110"/>
        <end position="173"/>
    </location>
</feature>
<name>H1VYH7_COLHI</name>
<dbReference type="AlphaFoldDB" id="H1VYH7"/>
<feature type="compositionally biased region" description="Polar residues" evidence="3">
    <location>
        <begin position="1"/>
        <end position="17"/>
    </location>
</feature>
<feature type="compositionally biased region" description="Basic and acidic residues" evidence="3">
    <location>
        <begin position="50"/>
        <end position="71"/>
    </location>
</feature>
<evidence type="ECO:0000256" key="3">
    <source>
        <dbReference type="SAM" id="MobiDB-lite"/>
    </source>
</evidence>
<evidence type="ECO:0000313" key="5">
    <source>
        <dbReference type="EMBL" id="CCF45289.1"/>
    </source>
</evidence>
<feature type="domain" description="BZIP" evidence="4">
    <location>
        <begin position="35"/>
        <end position="50"/>
    </location>
</feature>
<dbReference type="CDD" id="cd14688">
    <property type="entry name" value="bZIP_YAP"/>
    <property type="match status" value="1"/>
</dbReference>
<dbReference type="GO" id="GO:0090575">
    <property type="term" value="C:RNA polymerase II transcription regulator complex"/>
    <property type="evidence" value="ECO:0007669"/>
    <property type="project" value="TreeGrafter"/>
</dbReference>
<accession>H1VYH7</accession>
<dbReference type="GO" id="GO:0001228">
    <property type="term" value="F:DNA-binding transcription activator activity, RNA polymerase II-specific"/>
    <property type="evidence" value="ECO:0007669"/>
    <property type="project" value="TreeGrafter"/>
</dbReference>
<dbReference type="GO" id="GO:0000976">
    <property type="term" value="F:transcription cis-regulatory region binding"/>
    <property type="evidence" value="ECO:0007669"/>
    <property type="project" value="InterPro"/>
</dbReference>
<feature type="compositionally biased region" description="Basic and acidic residues" evidence="3">
    <location>
        <begin position="20"/>
        <end position="35"/>
    </location>
</feature>
<feature type="region of interest" description="Disordered" evidence="3">
    <location>
        <begin position="1"/>
        <end position="71"/>
    </location>
</feature>
<organism evidence="5 6">
    <name type="scientific">Colletotrichum higginsianum (strain IMI 349063)</name>
    <name type="common">Crucifer anthracnose fungus</name>
    <dbReference type="NCBI Taxonomy" id="759273"/>
    <lineage>
        <taxon>Eukaryota</taxon>
        <taxon>Fungi</taxon>
        <taxon>Dikarya</taxon>
        <taxon>Ascomycota</taxon>
        <taxon>Pezizomycotina</taxon>
        <taxon>Sordariomycetes</taxon>
        <taxon>Hypocreomycetidae</taxon>
        <taxon>Glomerellales</taxon>
        <taxon>Glomerellaceae</taxon>
        <taxon>Colletotrichum</taxon>
        <taxon>Colletotrichum destructivum species complex</taxon>
    </lineage>
</organism>
<dbReference type="VEuPathDB" id="FungiDB:CH63R_05090"/>
<evidence type="ECO:0000313" key="6">
    <source>
        <dbReference type="Proteomes" id="UP000007174"/>
    </source>
</evidence>
<evidence type="ECO:0000259" key="4">
    <source>
        <dbReference type="PROSITE" id="PS00036"/>
    </source>
</evidence>
<feature type="compositionally biased region" description="Low complexity" evidence="3">
    <location>
        <begin position="163"/>
        <end position="173"/>
    </location>
</feature>
<dbReference type="Proteomes" id="UP000007174">
    <property type="component" value="Unassembled WGS sequence"/>
</dbReference>
<dbReference type="Gene3D" id="1.20.5.170">
    <property type="match status" value="1"/>
</dbReference>
<dbReference type="InterPro" id="IPR004827">
    <property type="entry name" value="bZIP"/>
</dbReference>